<dbReference type="PANTHER" id="PTHR12499:SF0">
    <property type="entry name" value="OPTIC ATROPHY 3 PROTEIN"/>
    <property type="match status" value="1"/>
</dbReference>
<protein>
    <submittedName>
        <fullName evidence="6">RIC3 domain-containing protein</fullName>
    </submittedName>
</protein>
<dbReference type="OMA" id="MIQVFMI"/>
<evidence type="ECO:0000313" key="4">
    <source>
        <dbReference type="EMBL" id="VDM56707.1"/>
    </source>
</evidence>
<proteinExistence type="inferred from homology"/>
<dbReference type="InterPro" id="IPR010754">
    <property type="entry name" value="OPA3-like"/>
</dbReference>
<evidence type="ECO:0000256" key="1">
    <source>
        <dbReference type="ARBA" id="ARBA00007584"/>
    </source>
</evidence>
<keyword evidence="5" id="KW-1185">Reference proteome</keyword>
<dbReference type="STRING" id="334426.A0A0R3PKI9"/>
<evidence type="ECO:0000256" key="2">
    <source>
        <dbReference type="ARBA" id="ARBA00023054"/>
    </source>
</evidence>
<dbReference type="GO" id="GO:0019216">
    <property type="term" value="P:regulation of lipid metabolic process"/>
    <property type="evidence" value="ECO:0007669"/>
    <property type="project" value="TreeGrafter"/>
</dbReference>
<dbReference type="PANTHER" id="PTHR12499">
    <property type="entry name" value="OPTIC ATROPHY 3 PROTEIN OPA3"/>
    <property type="match status" value="1"/>
</dbReference>
<dbReference type="WBParaSite" id="ACOC_0000512101-mRNA-1">
    <property type="protein sequence ID" value="ACOC_0000512101-mRNA-1"/>
    <property type="gene ID" value="ACOC_0000512101"/>
</dbReference>
<reference evidence="4 5" key="2">
    <citation type="submission" date="2018-11" db="EMBL/GenBank/DDBJ databases">
        <authorList>
            <consortium name="Pathogen Informatics"/>
        </authorList>
    </citation>
    <scope>NUCLEOTIDE SEQUENCE [LARGE SCALE GENOMIC DNA]</scope>
    <source>
        <strain evidence="4 5">Costa Rica</strain>
    </source>
</reference>
<dbReference type="AlphaFoldDB" id="A0A0R3PKI9"/>
<organism evidence="6">
    <name type="scientific">Angiostrongylus costaricensis</name>
    <name type="common">Nematode worm</name>
    <dbReference type="NCBI Taxonomy" id="334426"/>
    <lineage>
        <taxon>Eukaryota</taxon>
        <taxon>Metazoa</taxon>
        <taxon>Ecdysozoa</taxon>
        <taxon>Nematoda</taxon>
        <taxon>Chromadorea</taxon>
        <taxon>Rhabditida</taxon>
        <taxon>Rhabditina</taxon>
        <taxon>Rhabditomorpha</taxon>
        <taxon>Strongyloidea</taxon>
        <taxon>Metastrongylidae</taxon>
        <taxon>Angiostrongylus</taxon>
    </lineage>
</organism>
<accession>A0A0R3PKI9</accession>
<name>A0A0R3PKI9_ANGCS</name>
<dbReference type="OrthoDB" id="2129069at2759"/>
<sequence length="191" mass="21218">MIQVFVIAARQISKPIADAVIRYGKDHPIFRNKILIPIGKGLVRMSARLRMKRLGLGEPSQVATVSEAAALEQASDFVQQIVLFTYSLGVFLGYYFYTKTTTPDNVKLSEFEEFRQRNEEYSIADIHISWCKGPLFSHVPLVPAQQSSNDTRKDGSPSPVAKESAQEKKPQFARVSSLPIDAASCVVLDGE</sequence>
<evidence type="ECO:0000256" key="3">
    <source>
        <dbReference type="SAM" id="MobiDB-lite"/>
    </source>
</evidence>
<dbReference type="Proteomes" id="UP000267027">
    <property type="component" value="Unassembled WGS sequence"/>
</dbReference>
<gene>
    <name evidence="4" type="ORF">ACOC_LOCUS5122</name>
</gene>
<keyword evidence="2" id="KW-0175">Coiled coil</keyword>
<evidence type="ECO:0000313" key="5">
    <source>
        <dbReference type="Proteomes" id="UP000267027"/>
    </source>
</evidence>
<dbReference type="EMBL" id="UYYA01003850">
    <property type="protein sequence ID" value="VDM56707.1"/>
    <property type="molecule type" value="Genomic_DNA"/>
</dbReference>
<dbReference type="Pfam" id="PF07047">
    <property type="entry name" value="OPA3"/>
    <property type="match status" value="1"/>
</dbReference>
<reference evidence="6" key="1">
    <citation type="submission" date="2017-02" db="UniProtKB">
        <authorList>
            <consortium name="WormBaseParasite"/>
        </authorList>
    </citation>
    <scope>IDENTIFICATION</scope>
</reference>
<feature type="region of interest" description="Disordered" evidence="3">
    <location>
        <begin position="143"/>
        <end position="173"/>
    </location>
</feature>
<dbReference type="GO" id="GO:0005739">
    <property type="term" value="C:mitochondrion"/>
    <property type="evidence" value="ECO:0007669"/>
    <property type="project" value="TreeGrafter"/>
</dbReference>
<evidence type="ECO:0000313" key="6">
    <source>
        <dbReference type="WBParaSite" id="ACOC_0000512101-mRNA-1"/>
    </source>
</evidence>
<comment type="similarity">
    <text evidence="1">Belongs to the OPA3 family.</text>
</comment>